<organism evidence="1 2">
    <name type="scientific">Candidatus Taylorbacteria bacterium RIFCSPLOWO2_01_FULL_45_15b</name>
    <dbReference type="NCBI Taxonomy" id="1802319"/>
    <lineage>
        <taxon>Bacteria</taxon>
        <taxon>Candidatus Tayloriibacteriota</taxon>
    </lineage>
</organism>
<protein>
    <recommendedName>
        <fullName evidence="3">Peptidase C39-like domain-containing protein</fullName>
    </recommendedName>
</protein>
<dbReference type="STRING" id="1802319.A2928_01195"/>
<evidence type="ECO:0000313" key="1">
    <source>
        <dbReference type="EMBL" id="OHA32252.1"/>
    </source>
</evidence>
<dbReference type="AlphaFoldDB" id="A0A1G2NAD8"/>
<comment type="caution">
    <text evidence="1">The sequence shown here is derived from an EMBL/GenBank/DDBJ whole genome shotgun (WGS) entry which is preliminary data.</text>
</comment>
<evidence type="ECO:0000313" key="2">
    <source>
        <dbReference type="Proteomes" id="UP000176221"/>
    </source>
</evidence>
<sequence length="204" mass="24309">MTYLPININTFGFVHREKCKGVSVKYKCGRDFLYYALNYYVPSEFNQHINNPEQIEKKRLFGLSVPATFAWTMLQFIKIPALLKKYSFSIRINKRKVESFLGFLWAIVFSRISHDESLDLIEQNIDNGSVVGIDIGLRFQGLEDHIMFVYGYDEDNFYVFDTNRIPKLEYEKITNDEKFIMRLPKDAVRKRWKKFSRIWEVKKS</sequence>
<gene>
    <name evidence="1" type="ORF">A2928_01195</name>
</gene>
<reference evidence="1 2" key="1">
    <citation type="journal article" date="2016" name="Nat. Commun.">
        <title>Thousands of microbial genomes shed light on interconnected biogeochemical processes in an aquifer system.</title>
        <authorList>
            <person name="Anantharaman K."/>
            <person name="Brown C.T."/>
            <person name="Hug L.A."/>
            <person name="Sharon I."/>
            <person name="Castelle C.J."/>
            <person name="Probst A.J."/>
            <person name="Thomas B.C."/>
            <person name="Singh A."/>
            <person name="Wilkins M.J."/>
            <person name="Karaoz U."/>
            <person name="Brodie E.L."/>
            <person name="Williams K.H."/>
            <person name="Hubbard S.S."/>
            <person name="Banfield J.F."/>
        </authorList>
    </citation>
    <scope>NUCLEOTIDE SEQUENCE [LARGE SCALE GENOMIC DNA]</scope>
</reference>
<proteinExistence type="predicted"/>
<name>A0A1G2NAD8_9BACT</name>
<dbReference type="Proteomes" id="UP000176221">
    <property type="component" value="Unassembled WGS sequence"/>
</dbReference>
<dbReference type="EMBL" id="MHRX01000050">
    <property type="protein sequence ID" value="OHA32252.1"/>
    <property type="molecule type" value="Genomic_DNA"/>
</dbReference>
<evidence type="ECO:0008006" key="3">
    <source>
        <dbReference type="Google" id="ProtNLM"/>
    </source>
</evidence>
<accession>A0A1G2NAD8</accession>